<dbReference type="AlphaFoldDB" id="A0A3A8MYP3"/>
<organism evidence="1 2">
    <name type="scientific">Corallococcus sicarius</name>
    <dbReference type="NCBI Taxonomy" id="2316726"/>
    <lineage>
        <taxon>Bacteria</taxon>
        <taxon>Pseudomonadati</taxon>
        <taxon>Myxococcota</taxon>
        <taxon>Myxococcia</taxon>
        <taxon>Myxococcales</taxon>
        <taxon>Cystobacterineae</taxon>
        <taxon>Myxococcaceae</taxon>
        <taxon>Corallococcus</taxon>
    </lineage>
</organism>
<protein>
    <submittedName>
        <fullName evidence="1">Uncharacterized protein</fullName>
    </submittedName>
</protein>
<name>A0A3A8MYP3_9BACT</name>
<sequence length="63" mass="6478">MAISGEKTSYGLGEEVQPWTAECRGHRFICSAAGQSVSCKEELKTVEAPAAAPAAAQAAEGPQ</sequence>
<gene>
    <name evidence="1" type="ORF">D7X12_31305</name>
</gene>
<reference evidence="2" key="1">
    <citation type="submission" date="2018-09" db="EMBL/GenBank/DDBJ databases">
        <authorList>
            <person name="Livingstone P.G."/>
            <person name="Whitworth D.E."/>
        </authorList>
    </citation>
    <scope>NUCLEOTIDE SEQUENCE [LARGE SCALE GENOMIC DNA]</scope>
    <source>
        <strain evidence="2">CA040B</strain>
    </source>
</reference>
<accession>A0A3A8MYP3</accession>
<proteinExistence type="predicted"/>
<evidence type="ECO:0000313" key="2">
    <source>
        <dbReference type="Proteomes" id="UP000273405"/>
    </source>
</evidence>
<dbReference type="Proteomes" id="UP000273405">
    <property type="component" value="Unassembled WGS sequence"/>
</dbReference>
<comment type="caution">
    <text evidence="1">The sequence shown here is derived from an EMBL/GenBank/DDBJ whole genome shotgun (WGS) entry which is preliminary data.</text>
</comment>
<dbReference type="EMBL" id="RAWG01000269">
    <property type="protein sequence ID" value="RKH36963.1"/>
    <property type="molecule type" value="Genomic_DNA"/>
</dbReference>
<keyword evidence="2" id="KW-1185">Reference proteome</keyword>
<evidence type="ECO:0000313" key="1">
    <source>
        <dbReference type="EMBL" id="RKH36963.1"/>
    </source>
</evidence>